<proteinExistence type="predicted"/>
<organism evidence="2 3">
    <name type="scientific">Gaopeijia maritima</name>
    <dbReference type="NCBI Taxonomy" id="3119007"/>
    <lineage>
        <taxon>Bacteria</taxon>
        <taxon>Pseudomonadati</taxon>
        <taxon>Gemmatimonadota</taxon>
        <taxon>Longimicrobiia</taxon>
        <taxon>Gaopeijiales</taxon>
        <taxon>Gaopeijiaceae</taxon>
        <taxon>Gaopeijia</taxon>
    </lineage>
</organism>
<evidence type="ECO:0000313" key="2">
    <source>
        <dbReference type="EMBL" id="MEK9500936.1"/>
    </source>
</evidence>
<dbReference type="InterPro" id="IPR036388">
    <property type="entry name" value="WH-like_DNA-bd_sf"/>
</dbReference>
<dbReference type="Pfam" id="PF03551">
    <property type="entry name" value="PadR"/>
    <property type="match status" value="1"/>
</dbReference>
<dbReference type="SUPFAM" id="SSF46785">
    <property type="entry name" value="Winged helix' DNA-binding domain"/>
    <property type="match status" value="1"/>
</dbReference>
<protein>
    <submittedName>
        <fullName evidence="2">PadR family transcriptional regulator</fullName>
    </submittedName>
</protein>
<dbReference type="PANTHER" id="PTHR33169:SF14">
    <property type="entry name" value="TRANSCRIPTIONAL REGULATOR RV3488"/>
    <property type="match status" value="1"/>
</dbReference>
<dbReference type="EMBL" id="JBBHLI010000003">
    <property type="protein sequence ID" value="MEK9500936.1"/>
    <property type="molecule type" value="Genomic_DNA"/>
</dbReference>
<dbReference type="Proteomes" id="UP001484239">
    <property type="component" value="Unassembled WGS sequence"/>
</dbReference>
<evidence type="ECO:0000313" key="3">
    <source>
        <dbReference type="Proteomes" id="UP001484239"/>
    </source>
</evidence>
<dbReference type="InterPro" id="IPR052509">
    <property type="entry name" value="Metal_resp_DNA-bind_regulator"/>
</dbReference>
<evidence type="ECO:0000259" key="1">
    <source>
        <dbReference type="Pfam" id="PF03551"/>
    </source>
</evidence>
<accession>A0ABU9E861</accession>
<comment type="caution">
    <text evidence="2">The sequence shown here is derived from an EMBL/GenBank/DDBJ whole genome shotgun (WGS) entry which is preliminary data.</text>
</comment>
<dbReference type="Gene3D" id="1.10.10.10">
    <property type="entry name" value="Winged helix-like DNA-binding domain superfamily/Winged helix DNA-binding domain"/>
    <property type="match status" value="1"/>
</dbReference>
<dbReference type="InterPro" id="IPR005149">
    <property type="entry name" value="Tscrpt_reg_PadR_N"/>
</dbReference>
<keyword evidence="3" id="KW-1185">Reference proteome</keyword>
<feature type="domain" description="Transcription regulator PadR N-terminal" evidence="1">
    <location>
        <begin position="19"/>
        <end position="86"/>
    </location>
</feature>
<dbReference type="RefSeq" id="WP_405284059.1">
    <property type="nucleotide sequence ID" value="NZ_CP144380.1"/>
</dbReference>
<sequence length="112" mass="11973">MALGDLEQVTLFALVKLGGTGHGAAIASEIEESTGRRVAPGALYTVLQRMADKGYVEGWIGDSTPERGGNRRKLYRVLPDGARELQIWYAGIQSVARGTADRLRELAAGEGS</sequence>
<gene>
    <name evidence="2" type="ORF">WI372_08110</name>
</gene>
<name>A0ABU9E861_9BACT</name>
<dbReference type="PANTHER" id="PTHR33169">
    <property type="entry name" value="PADR-FAMILY TRANSCRIPTIONAL REGULATOR"/>
    <property type="match status" value="1"/>
</dbReference>
<dbReference type="InterPro" id="IPR036390">
    <property type="entry name" value="WH_DNA-bd_sf"/>
</dbReference>
<reference evidence="2 3" key="1">
    <citation type="submission" date="2024-02" db="EMBL/GenBank/DDBJ databases">
        <title>A novel Gemmatimonadota bacterium.</title>
        <authorList>
            <person name="Du Z.-J."/>
            <person name="Ye Y.-Q."/>
        </authorList>
    </citation>
    <scope>NUCLEOTIDE SEQUENCE [LARGE SCALE GENOMIC DNA]</scope>
    <source>
        <strain evidence="2 3">DH-20</strain>
    </source>
</reference>